<dbReference type="EMBL" id="AJYA01000005">
    <property type="protein sequence ID" value="EIM78521.1"/>
    <property type="molecule type" value="Genomic_DNA"/>
</dbReference>
<sequence>MALQNSSISEEIPNSFCAEGATCRGYKKKSKILYRCWRQLFVLCTVTFGNSMRASVKIALLLIYSLFHAGMSYSMHFCGEDFKRINLYAEQKTCCPEAESPMPCCEDVSHVEQPNRLHVVPSSEAFTSETLVFPVDWSFGFWLHARVGSAVIFTFGSQPSSPVDEHYWGQNRPRLHVQHGVFLI</sequence>
<dbReference type="NCBIfam" id="NF047658">
    <property type="entry name" value="HYC_CC_PP"/>
    <property type="match status" value="1"/>
</dbReference>
<proteinExistence type="predicted"/>
<dbReference type="InterPro" id="IPR058060">
    <property type="entry name" value="HYC_CC_PP"/>
</dbReference>
<comment type="caution">
    <text evidence="1">The sequence shown here is derived from an EMBL/GenBank/DDBJ whole genome shotgun (WGS) entry which is preliminary data.</text>
</comment>
<dbReference type="STRING" id="1189621.A3SI_03288"/>
<organism evidence="1 2">
    <name type="scientific">Nitritalea halalkaliphila LW7</name>
    <dbReference type="NCBI Taxonomy" id="1189621"/>
    <lineage>
        <taxon>Bacteria</taxon>
        <taxon>Pseudomonadati</taxon>
        <taxon>Bacteroidota</taxon>
        <taxon>Cytophagia</taxon>
        <taxon>Cytophagales</taxon>
        <taxon>Cyclobacteriaceae</taxon>
        <taxon>Nitritalea</taxon>
    </lineage>
</organism>
<dbReference type="Pfam" id="PF26622">
    <property type="entry name" value="DUF8199"/>
    <property type="match status" value="1"/>
</dbReference>
<dbReference type="InterPro" id="IPR058512">
    <property type="entry name" value="DUF8199"/>
</dbReference>
<dbReference type="Proteomes" id="UP000005551">
    <property type="component" value="Unassembled WGS sequence"/>
</dbReference>
<name>I5C9L9_9BACT</name>
<evidence type="ECO:0000313" key="1">
    <source>
        <dbReference type="EMBL" id="EIM78521.1"/>
    </source>
</evidence>
<dbReference type="AlphaFoldDB" id="I5C9L9"/>
<evidence type="ECO:0000313" key="2">
    <source>
        <dbReference type="Proteomes" id="UP000005551"/>
    </source>
</evidence>
<gene>
    <name evidence="1" type="ORF">A3SI_03288</name>
</gene>
<keyword evidence="2" id="KW-1185">Reference proteome</keyword>
<reference evidence="1 2" key="1">
    <citation type="submission" date="2012-05" db="EMBL/GenBank/DDBJ databases">
        <title>Genome sequence of Nitritalea halalkaliphila LW7.</title>
        <authorList>
            <person name="Jangir P.K."/>
            <person name="Singh A."/>
            <person name="Shivaji S."/>
            <person name="Sharma R."/>
        </authorList>
    </citation>
    <scope>NUCLEOTIDE SEQUENCE [LARGE SCALE GENOMIC DNA]</scope>
    <source>
        <strain evidence="1 2">LW7</strain>
    </source>
</reference>
<accession>I5C9L9</accession>
<protein>
    <submittedName>
        <fullName evidence="1">Uncharacterized protein</fullName>
    </submittedName>
</protein>